<reference evidence="3 4" key="1">
    <citation type="submission" date="2018-07" db="EMBL/GenBank/DDBJ databases">
        <title>Genomic Encyclopedia of Type Strains, Phase IV (KMG-IV): sequencing the most valuable type-strain genomes for metagenomic binning, comparative biology and taxonomic classification.</title>
        <authorList>
            <person name="Goeker M."/>
        </authorList>
    </citation>
    <scope>NUCLEOTIDE SEQUENCE [LARGE SCALE GENOMIC DNA]</scope>
    <source>
        <strain evidence="3 4">DSM 44290</strain>
    </source>
</reference>
<organism evidence="3 4">
    <name type="scientific">Nocardia pseudobrasiliensis</name>
    <dbReference type="NCBI Taxonomy" id="45979"/>
    <lineage>
        <taxon>Bacteria</taxon>
        <taxon>Bacillati</taxon>
        <taxon>Actinomycetota</taxon>
        <taxon>Actinomycetes</taxon>
        <taxon>Mycobacteriales</taxon>
        <taxon>Nocardiaceae</taxon>
        <taxon>Nocardia</taxon>
    </lineage>
</organism>
<dbReference type="SUPFAM" id="SSF47413">
    <property type="entry name" value="lambda repressor-like DNA-binding domains"/>
    <property type="match status" value="1"/>
</dbReference>
<dbReference type="Gene3D" id="3.30.450.180">
    <property type="match status" value="1"/>
</dbReference>
<dbReference type="EMBL" id="QQBC01000001">
    <property type="protein sequence ID" value="RDI69246.1"/>
    <property type="molecule type" value="Genomic_DNA"/>
</dbReference>
<feature type="domain" description="HTH cro/C1-type" evidence="2">
    <location>
        <begin position="46"/>
        <end position="99"/>
    </location>
</feature>
<dbReference type="CDD" id="cd00093">
    <property type="entry name" value="HTH_XRE"/>
    <property type="match status" value="1"/>
</dbReference>
<dbReference type="Pfam" id="PF01381">
    <property type="entry name" value="HTH_3"/>
    <property type="match status" value="1"/>
</dbReference>
<evidence type="ECO:0000313" key="3">
    <source>
        <dbReference type="EMBL" id="RDI69246.1"/>
    </source>
</evidence>
<dbReference type="PANTHER" id="PTHR35010">
    <property type="entry name" value="BLL4672 PROTEIN-RELATED"/>
    <property type="match status" value="1"/>
</dbReference>
<dbReference type="InterPro" id="IPR041413">
    <property type="entry name" value="MLTR_LBD"/>
</dbReference>
<keyword evidence="4" id="KW-1185">Reference proteome</keyword>
<feature type="region of interest" description="Disordered" evidence="1">
    <location>
        <begin position="1"/>
        <end position="25"/>
    </location>
</feature>
<evidence type="ECO:0000259" key="2">
    <source>
        <dbReference type="PROSITE" id="PS50943"/>
    </source>
</evidence>
<name>A0A370IEV0_9NOCA</name>
<dbReference type="STRING" id="1210086.GCA_001613105_00638"/>
<dbReference type="InterPro" id="IPR010982">
    <property type="entry name" value="Lambda_DNA-bd_dom_sf"/>
</dbReference>
<feature type="compositionally biased region" description="Pro residues" evidence="1">
    <location>
        <begin position="1"/>
        <end position="11"/>
    </location>
</feature>
<dbReference type="Proteomes" id="UP000254869">
    <property type="component" value="Unassembled WGS sequence"/>
</dbReference>
<dbReference type="InterPro" id="IPR001387">
    <property type="entry name" value="Cro/C1-type_HTH"/>
</dbReference>
<evidence type="ECO:0000313" key="4">
    <source>
        <dbReference type="Proteomes" id="UP000254869"/>
    </source>
</evidence>
<dbReference type="PROSITE" id="PS50943">
    <property type="entry name" value="HTH_CROC1"/>
    <property type="match status" value="1"/>
</dbReference>
<sequence length="288" mass="32842">MQIGAPSPPTHQGPTPRWLDRPSLSDRERRQKLSWVCDRPEIGVYLRRRREALGLTQEEVALAATTTLSSLRKWEAGQRNPGTESLVAWCHALDLPDWMLRKVTSLVLNGIDTLQVGTWPPTVNNDDLDHLETIINPAYYFSFPHLDVLAANRLAQRLVPSLAPADPAAARPTNLVEWIMTRPARDLLVNWQAVATRLVYLLRVTGPGLVPQQRLDEIFNFCYSQAPKDFVRFFAAELTKAETNDDVVLLRNPITGEIVQCTYRFLRPVQPMRPYEQFQVARRSNPRN</sequence>
<proteinExistence type="predicted"/>
<dbReference type="SMART" id="SM00530">
    <property type="entry name" value="HTH_XRE"/>
    <property type="match status" value="1"/>
</dbReference>
<evidence type="ECO:0000256" key="1">
    <source>
        <dbReference type="SAM" id="MobiDB-lite"/>
    </source>
</evidence>
<protein>
    <submittedName>
        <fullName evidence="3">Helix-turn-helix protein</fullName>
    </submittedName>
</protein>
<accession>A0A370IEV0</accession>
<gene>
    <name evidence="3" type="ORF">DFR76_101784</name>
</gene>
<dbReference type="GO" id="GO:0003677">
    <property type="term" value="F:DNA binding"/>
    <property type="evidence" value="ECO:0007669"/>
    <property type="project" value="InterPro"/>
</dbReference>
<dbReference type="AlphaFoldDB" id="A0A370IEV0"/>
<dbReference type="Gene3D" id="1.10.260.40">
    <property type="entry name" value="lambda repressor-like DNA-binding domains"/>
    <property type="match status" value="1"/>
</dbReference>
<dbReference type="Pfam" id="PF17765">
    <property type="entry name" value="MLTR_LBD"/>
    <property type="match status" value="1"/>
</dbReference>
<comment type="caution">
    <text evidence="3">The sequence shown here is derived from an EMBL/GenBank/DDBJ whole genome shotgun (WGS) entry which is preliminary data.</text>
</comment>